<evidence type="ECO:0000313" key="1">
    <source>
        <dbReference type="EMBL" id="MDT7832729.1"/>
    </source>
</evidence>
<gene>
    <name evidence="1" type="ORF">RQM59_10090</name>
</gene>
<dbReference type="EMBL" id="JAVTTO010000003">
    <property type="protein sequence ID" value="MDT7832729.1"/>
    <property type="molecule type" value="Genomic_DNA"/>
</dbReference>
<reference evidence="1 2" key="1">
    <citation type="submission" date="2023-09" db="EMBL/GenBank/DDBJ databases">
        <title>Novel taxa isolated from Blanes Bay.</title>
        <authorList>
            <person name="Rey-Velasco X."/>
            <person name="Lucena T."/>
        </authorList>
    </citation>
    <scope>NUCLEOTIDE SEQUENCE [LARGE SCALE GENOMIC DNA]</scope>
    <source>
        <strain evidence="1 2">S356</strain>
    </source>
</reference>
<sequence>MRVFIFIVFLLSTLGLLAQQKVVRTIQSEATAIYITIEGIDNLKIEESETNSIEMTLLDMNELGVLESFTCEDKSCVLNVKAVVKKTHAINDKIHQFPLAPPTNVTAVVKIPKHKKVTIEAGMVDIQSKGYEGTLKVRIDKGNIRIPSIKGVVVVELFAGVIHATVSKEIVLDLQTRKGKIMVNRQLVKSTYKKKEKGQKQLRVRSINANVVLTSKKTT</sequence>
<accession>A0ABU3LG63</accession>
<keyword evidence="2" id="KW-1185">Reference proteome</keyword>
<dbReference type="RefSeq" id="WP_349241987.1">
    <property type="nucleotide sequence ID" value="NZ_JAVTTO010000003.1"/>
</dbReference>
<name>A0ABU3LG63_9FLAO</name>
<evidence type="ECO:0000313" key="2">
    <source>
        <dbReference type="Proteomes" id="UP001257277"/>
    </source>
</evidence>
<dbReference type="Proteomes" id="UP001257277">
    <property type="component" value="Unassembled WGS sequence"/>
</dbReference>
<evidence type="ECO:0008006" key="3">
    <source>
        <dbReference type="Google" id="ProtNLM"/>
    </source>
</evidence>
<protein>
    <recommendedName>
        <fullName evidence="3">Adhesin domain-containing protein</fullName>
    </recommendedName>
</protein>
<comment type="caution">
    <text evidence="1">The sequence shown here is derived from an EMBL/GenBank/DDBJ whole genome shotgun (WGS) entry which is preliminary data.</text>
</comment>
<proteinExistence type="predicted"/>
<organism evidence="1 2">
    <name type="scientific">Asprobacillus argus</name>
    <dbReference type="NCBI Taxonomy" id="3076534"/>
    <lineage>
        <taxon>Bacteria</taxon>
        <taxon>Pseudomonadati</taxon>
        <taxon>Bacteroidota</taxon>
        <taxon>Flavobacteriia</taxon>
        <taxon>Flavobacteriales</taxon>
        <taxon>Flavobacteriaceae</taxon>
        <taxon>Asprobacillus</taxon>
    </lineage>
</organism>